<dbReference type="AlphaFoldDB" id="A0A9D1Z092"/>
<dbReference type="Pfam" id="PF13588">
    <property type="entry name" value="HSDR_N_2"/>
    <property type="match status" value="1"/>
</dbReference>
<organism evidence="2 3">
    <name type="scientific">Candidatus Alistipes intestinigallinarum</name>
    <dbReference type="NCBI Taxonomy" id="2838440"/>
    <lineage>
        <taxon>Bacteria</taxon>
        <taxon>Pseudomonadati</taxon>
        <taxon>Bacteroidota</taxon>
        <taxon>Bacteroidia</taxon>
        <taxon>Bacteroidales</taxon>
        <taxon>Rikenellaceae</taxon>
        <taxon>Alistipes</taxon>
    </lineage>
</organism>
<feature type="domain" description="Type I restriction enzyme R protein N-terminal" evidence="1">
    <location>
        <begin position="38"/>
        <end position="145"/>
    </location>
</feature>
<evidence type="ECO:0000259" key="1">
    <source>
        <dbReference type="Pfam" id="PF13588"/>
    </source>
</evidence>
<evidence type="ECO:0000313" key="3">
    <source>
        <dbReference type="Proteomes" id="UP000886844"/>
    </source>
</evidence>
<dbReference type="Gene3D" id="3.90.1570.30">
    <property type="match status" value="1"/>
</dbReference>
<reference evidence="2" key="2">
    <citation type="submission" date="2021-04" db="EMBL/GenBank/DDBJ databases">
        <authorList>
            <person name="Gilroy R."/>
        </authorList>
    </citation>
    <scope>NUCLEOTIDE SEQUENCE</scope>
    <source>
        <strain evidence="2">5134</strain>
    </source>
</reference>
<name>A0A9D1Z092_9BACT</name>
<gene>
    <name evidence="2" type="ORF">H9828_02850</name>
</gene>
<protein>
    <submittedName>
        <fullName evidence="2">Type I restriction enzyme HsdR N-terminal domain-containing protein</fullName>
    </submittedName>
</protein>
<accession>A0A9D1Z092</accession>
<sequence length="159" mass="17890">MNGLPKLNFPPIRLRARRREGTVEVWDSLRGIYLVLTPEEWVRQHLIACLVTCCGAQPTRIVQEYAVPLNGQPQRADVVVVDDSARPLLLAECKAPHVKIDGRTLAQAVRYNSVLGARYVVLTNGLCHYCCELRDGEYVRLQAFPRLSEEPDPTAEARP</sequence>
<proteinExistence type="predicted"/>
<dbReference type="InterPro" id="IPR029464">
    <property type="entry name" value="HSDR_N"/>
</dbReference>
<evidence type="ECO:0000313" key="2">
    <source>
        <dbReference type="EMBL" id="HIY68340.1"/>
    </source>
</evidence>
<reference evidence="2" key="1">
    <citation type="journal article" date="2021" name="PeerJ">
        <title>Extensive microbial diversity within the chicken gut microbiome revealed by metagenomics and culture.</title>
        <authorList>
            <person name="Gilroy R."/>
            <person name="Ravi A."/>
            <person name="Getino M."/>
            <person name="Pursley I."/>
            <person name="Horton D.L."/>
            <person name="Alikhan N.F."/>
            <person name="Baker D."/>
            <person name="Gharbi K."/>
            <person name="Hall N."/>
            <person name="Watson M."/>
            <person name="Adriaenssens E.M."/>
            <person name="Foster-Nyarko E."/>
            <person name="Jarju S."/>
            <person name="Secka A."/>
            <person name="Antonio M."/>
            <person name="Oren A."/>
            <person name="Chaudhuri R.R."/>
            <person name="La Ragione R."/>
            <person name="Hildebrand F."/>
            <person name="Pallen M.J."/>
        </authorList>
    </citation>
    <scope>NUCLEOTIDE SEQUENCE</scope>
    <source>
        <strain evidence="2">5134</strain>
    </source>
</reference>
<comment type="caution">
    <text evidence="2">The sequence shown here is derived from an EMBL/GenBank/DDBJ whole genome shotgun (WGS) entry which is preliminary data.</text>
</comment>
<dbReference type="Proteomes" id="UP000886844">
    <property type="component" value="Unassembled WGS sequence"/>
</dbReference>
<dbReference type="EMBL" id="DXDA01000023">
    <property type="protein sequence ID" value="HIY68340.1"/>
    <property type="molecule type" value="Genomic_DNA"/>
</dbReference>